<evidence type="ECO:0000313" key="11">
    <source>
        <dbReference type="Proteomes" id="UP000028780"/>
    </source>
</evidence>
<dbReference type="GO" id="GO:0006310">
    <property type="term" value="P:DNA recombination"/>
    <property type="evidence" value="ECO:0007669"/>
    <property type="project" value="UniProtKB-UniRule"/>
</dbReference>
<comment type="function">
    <text evidence="1 8">Involved in DNA repair and RecF pathway recombination.</text>
</comment>
<dbReference type="GO" id="GO:0043590">
    <property type="term" value="C:bacterial nucleoid"/>
    <property type="evidence" value="ECO:0007669"/>
    <property type="project" value="TreeGrafter"/>
</dbReference>
<evidence type="ECO:0000256" key="7">
    <source>
        <dbReference type="ARBA" id="ARBA00033409"/>
    </source>
</evidence>
<evidence type="ECO:0000256" key="6">
    <source>
        <dbReference type="ARBA" id="ARBA00023204"/>
    </source>
</evidence>
<dbReference type="GO" id="GO:0006302">
    <property type="term" value="P:double-strand break repair"/>
    <property type="evidence" value="ECO:0007669"/>
    <property type="project" value="TreeGrafter"/>
</dbReference>
<reference evidence="10 11" key="1">
    <citation type="submission" date="2014-08" db="EMBL/GenBank/DDBJ databases">
        <title>Complete genome sequence of Corynebacterium imitans DSM 44264, isolated from a five-month-old boy with suspected pharyngeal diphtheria.</title>
        <authorList>
            <person name="Mollmann S."/>
            <person name="Albersmeier A."/>
            <person name="Ruckert C."/>
            <person name="Tauch A."/>
        </authorList>
    </citation>
    <scope>NUCLEOTIDE SEQUENCE [LARGE SCALE GENOMIC DNA]</scope>
    <source>
        <strain evidence="10 11">DSM 44264</strain>
    </source>
</reference>
<dbReference type="OrthoDB" id="9812244at2"/>
<dbReference type="Gene3D" id="2.40.50.140">
    <property type="entry name" value="Nucleic acid-binding proteins"/>
    <property type="match status" value="1"/>
</dbReference>
<dbReference type="Gene3D" id="1.20.1440.120">
    <property type="entry name" value="Recombination protein O, C-terminal domain"/>
    <property type="match status" value="1"/>
</dbReference>
<dbReference type="InterPro" id="IPR022572">
    <property type="entry name" value="DNA_rep/recomb_RecO_N"/>
</dbReference>
<keyword evidence="5 8" id="KW-0233">DNA recombination</keyword>
<dbReference type="EMBL" id="CP009211">
    <property type="protein sequence ID" value="AIJ34013.1"/>
    <property type="molecule type" value="Genomic_DNA"/>
</dbReference>
<evidence type="ECO:0000256" key="1">
    <source>
        <dbReference type="ARBA" id="ARBA00003065"/>
    </source>
</evidence>
<dbReference type="HOGENOM" id="CLU_066632_1_1_11"/>
<feature type="domain" description="DNA replication/recombination mediator RecO N-terminal" evidence="9">
    <location>
        <begin position="13"/>
        <end position="86"/>
    </location>
</feature>
<organism evidence="10 11">
    <name type="scientific">Corynebacterium imitans</name>
    <dbReference type="NCBI Taxonomy" id="156978"/>
    <lineage>
        <taxon>Bacteria</taxon>
        <taxon>Bacillati</taxon>
        <taxon>Actinomycetota</taxon>
        <taxon>Actinomycetes</taxon>
        <taxon>Mycobacteriales</taxon>
        <taxon>Corynebacteriaceae</taxon>
        <taxon>Corynebacterium</taxon>
    </lineage>
</organism>
<dbReference type="SUPFAM" id="SSF50249">
    <property type="entry name" value="Nucleic acid-binding proteins"/>
    <property type="match status" value="1"/>
</dbReference>
<dbReference type="InterPro" id="IPR003717">
    <property type="entry name" value="RecO"/>
</dbReference>
<dbReference type="PANTHER" id="PTHR33991">
    <property type="entry name" value="DNA REPAIR PROTEIN RECO"/>
    <property type="match status" value="1"/>
</dbReference>
<dbReference type="RefSeq" id="WP_038591861.1">
    <property type="nucleotide sequence ID" value="NZ_CP009211.1"/>
</dbReference>
<dbReference type="eggNOG" id="COG1381">
    <property type="taxonomic scope" value="Bacteria"/>
</dbReference>
<name>A0A076NKX7_9CORY</name>
<protein>
    <recommendedName>
        <fullName evidence="3 8">DNA repair protein RecO</fullName>
    </recommendedName>
    <alternativeName>
        <fullName evidence="7 8">Recombination protein O</fullName>
    </alternativeName>
</protein>
<dbReference type="PANTHER" id="PTHR33991:SF1">
    <property type="entry name" value="DNA REPAIR PROTEIN RECO"/>
    <property type="match status" value="1"/>
</dbReference>
<dbReference type="KEGG" id="cii:CIMIT_08975"/>
<dbReference type="HAMAP" id="MF_00201">
    <property type="entry name" value="RecO"/>
    <property type="match status" value="1"/>
</dbReference>
<evidence type="ECO:0000313" key="10">
    <source>
        <dbReference type="EMBL" id="AIJ34013.1"/>
    </source>
</evidence>
<dbReference type="NCBIfam" id="TIGR00613">
    <property type="entry name" value="reco"/>
    <property type="match status" value="1"/>
</dbReference>
<dbReference type="STRING" id="156978.CIMIT_08975"/>
<dbReference type="InterPro" id="IPR037278">
    <property type="entry name" value="ARFGAP/RecO"/>
</dbReference>
<sequence>MASKRRGGSRPSWRDRAFVVRTYDFGEADRVIVLLTRTHGLVRGVAKGVRKSRSRFGSRLQPFVDLDVQVYPGRGLSTITAADTVAYHGAHIIEDFERYAAACAVLETAEKLTYEEGDTVLFDLVKNSIAQLQTANDPTQVLDAFILRATEHAGWGLSLYNCANCERLGPHRAFHAAVGGAVCTNCRPPGSLEVDPETLHAMWLLANGYAYAPAALNAGASATVLAQVHRATTAHLQYHLEAGLKSLRMMEQA</sequence>
<evidence type="ECO:0000256" key="4">
    <source>
        <dbReference type="ARBA" id="ARBA00022763"/>
    </source>
</evidence>
<accession>A0A076NKX7</accession>
<dbReference type="Pfam" id="PF02565">
    <property type="entry name" value="RecO_C"/>
    <property type="match status" value="1"/>
</dbReference>
<evidence type="ECO:0000259" key="9">
    <source>
        <dbReference type="Pfam" id="PF11967"/>
    </source>
</evidence>
<dbReference type="Proteomes" id="UP000028780">
    <property type="component" value="Chromosome"/>
</dbReference>
<keyword evidence="11" id="KW-1185">Reference proteome</keyword>
<evidence type="ECO:0000256" key="8">
    <source>
        <dbReference type="HAMAP-Rule" id="MF_00201"/>
    </source>
</evidence>
<evidence type="ECO:0000256" key="3">
    <source>
        <dbReference type="ARBA" id="ARBA00021310"/>
    </source>
</evidence>
<evidence type="ECO:0000256" key="5">
    <source>
        <dbReference type="ARBA" id="ARBA00023172"/>
    </source>
</evidence>
<comment type="similarity">
    <text evidence="2 8">Belongs to the RecO family.</text>
</comment>
<dbReference type="Pfam" id="PF11967">
    <property type="entry name" value="RecO_N"/>
    <property type="match status" value="1"/>
</dbReference>
<keyword evidence="4 8" id="KW-0227">DNA damage</keyword>
<dbReference type="AlphaFoldDB" id="A0A076NKX7"/>
<dbReference type="SUPFAM" id="SSF57863">
    <property type="entry name" value="ArfGap/RecO-like zinc finger"/>
    <property type="match status" value="1"/>
</dbReference>
<keyword evidence="6 8" id="KW-0234">DNA repair</keyword>
<evidence type="ECO:0000256" key="2">
    <source>
        <dbReference type="ARBA" id="ARBA00007452"/>
    </source>
</evidence>
<gene>
    <name evidence="8" type="primary">recO</name>
    <name evidence="10" type="ORF">CIMIT_08975</name>
</gene>
<proteinExistence type="inferred from homology"/>
<dbReference type="InterPro" id="IPR042242">
    <property type="entry name" value="RecO_C"/>
</dbReference>
<dbReference type="InterPro" id="IPR012340">
    <property type="entry name" value="NA-bd_OB-fold"/>
</dbReference>